<dbReference type="Gene3D" id="1.10.10.10">
    <property type="entry name" value="Winged helix-like DNA-binding domain superfamily/Winged helix DNA-binding domain"/>
    <property type="match status" value="1"/>
</dbReference>
<dbReference type="SUPFAM" id="SSF46894">
    <property type="entry name" value="C-terminal effector domain of the bipartite response regulators"/>
    <property type="match status" value="1"/>
</dbReference>
<sequence>MTTTVSPRHRTGAAYRSDTVRAWLRAAVPGRLGIVDRALAADDPVVEALRGCGLDVTVHQDELTALVHLATTGPDVVLVSATTPSDADRFVSVVREAIGCPVLVAWSPGQEDVLRTAVAAGAHPGVGLPYHLDEVLVALRPYWPASAPGSPTIRVADLVLDPDGYQARLTGRALDLTTIEFRTLALLAARADRVVSRSALTAALWPSVGDPDGAMAATVTRLRRKLTAAGAGPAISTLRGVGYRLETHLLRVGPPAPVADAPPA</sequence>
<evidence type="ECO:0000313" key="8">
    <source>
        <dbReference type="EMBL" id="GIG41230.1"/>
    </source>
</evidence>
<keyword evidence="9" id="KW-1185">Reference proteome</keyword>
<evidence type="ECO:0000256" key="6">
    <source>
        <dbReference type="PROSITE-ProRule" id="PRU01091"/>
    </source>
</evidence>
<dbReference type="EMBL" id="BONP01000022">
    <property type="protein sequence ID" value="GIG41230.1"/>
    <property type="molecule type" value="Genomic_DNA"/>
</dbReference>
<dbReference type="SUPFAM" id="SSF52172">
    <property type="entry name" value="CheY-like"/>
    <property type="match status" value="1"/>
</dbReference>
<dbReference type="InterPro" id="IPR011006">
    <property type="entry name" value="CheY-like_superfamily"/>
</dbReference>
<dbReference type="PANTHER" id="PTHR48111">
    <property type="entry name" value="REGULATOR OF RPOS"/>
    <property type="match status" value="1"/>
</dbReference>
<feature type="DNA-binding region" description="OmpR/PhoB-type" evidence="6">
    <location>
        <begin position="150"/>
        <end position="247"/>
    </location>
</feature>
<keyword evidence="1" id="KW-0597">Phosphoprotein</keyword>
<accession>A0ABQ4DPG4</accession>
<dbReference type="PROSITE" id="PS51755">
    <property type="entry name" value="OMPR_PHOB"/>
    <property type="match status" value="1"/>
</dbReference>
<dbReference type="SMART" id="SM00862">
    <property type="entry name" value="Trans_reg_C"/>
    <property type="match status" value="1"/>
</dbReference>
<evidence type="ECO:0000313" key="9">
    <source>
        <dbReference type="Proteomes" id="UP000614741"/>
    </source>
</evidence>
<dbReference type="InterPro" id="IPR001867">
    <property type="entry name" value="OmpR/PhoB-type_DNA-bd"/>
</dbReference>
<organism evidence="8 9">
    <name type="scientific">Cellulomonas phragmiteti</name>
    <dbReference type="NCBI Taxonomy" id="478780"/>
    <lineage>
        <taxon>Bacteria</taxon>
        <taxon>Bacillati</taxon>
        <taxon>Actinomycetota</taxon>
        <taxon>Actinomycetes</taxon>
        <taxon>Micrococcales</taxon>
        <taxon>Cellulomonadaceae</taxon>
        <taxon>Cellulomonas</taxon>
    </lineage>
</organism>
<keyword evidence="2" id="KW-0902">Two-component regulatory system</keyword>
<dbReference type="PANTHER" id="PTHR48111:SF1">
    <property type="entry name" value="TWO-COMPONENT RESPONSE REGULATOR ORR33"/>
    <property type="match status" value="1"/>
</dbReference>
<dbReference type="Proteomes" id="UP000614741">
    <property type="component" value="Unassembled WGS sequence"/>
</dbReference>
<evidence type="ECO:0000256" key="4">
    <source>
        <dbReference type="ARBA" id="ARBA00023125"/>
    </source>
</evidence>
<keyword evidence="5" id="KW-0804">Transcription</keyword>
<dbReference type="GO" id="GO:0003677">
    <property type="term" value="F:DNA binding"/>
    <property type="evidence" value="ECO:0007669"/>
    <property type="project" value="UniProtKB-KW"/>
</dbReference>
<dbReference type="InterPro" id="IPR036388">
    <property type="entry name" value="WH-like_DNA-bd_sf"/>
</dbReference>
<evidence type="ECO:0000256" key="3">
    <source>
        <dbReference type="ARBA" id="ARBA00023015"/>
    </source>
</evidence>
<evidence type="ECO:0000256" key="1">
    <source>
        <dbReference type="ARBA" id="ARBA00022553"/>
    </source>
</evidence>
<evidence type="ECO:0000256" key="5">
    <source>
        <dbReference type="ARBA" id="ARBA00023163"/>
    </source>
</evidence>
<name>A0ABQ4DPG4_9CELL</name>
<reference evidence="8 9" key="1">
    <citation type="submission" date="2021-01" db="EMBL/GenBank/DDBJ databases">
        <title>Whole genome shotgun sequence of Cellulomonas phragmiteti NBRC 110785.</title>
        <authorList>
            <person name="Komaki H."/>
            <person name="Tamura T."/>
        </authorList>
    </citation>
    <scope>NUCLEOTIDE SEQUENCE [LARGE SCALE GENOMIC DNA]</scope>
    <source>
        <strain evidence="8 9">NBRC 110785</strain>
    </source>
</reference>
<evidence type="ECO:0000259" key="7">
    <source>
        <dbReference type="PROSITE" id="PS51755"/>
    </source>
</evidence>
<dbReference type="InterPro" id="IPR016032">
    <property type="entry name" value="Sig_transdc_resp-reg_C-effctor"/>
</dbReference>
<dbReference type="InterPro" id="IPR039420">
    <property type="entry name" value="WalR-like"/>
</dbReference>
<dbReference type="Pfam" id="PF00486">
    <property type="entry name" value="Trans_reg_C"/>
    <property type="match status" value="1"/>
</dbReference>
<dbReference type="CDD" id="cd00383">
    <property type="entry name" value="trans_reg_C"/>
    <property type="match status" value="1"/>
</dbReference>
<protein>
    <submittedName>
        <fullName evidence="8">DNA-binding response regulator</fullName>
    </submittedName>
</protein>
<proteinExistence type="predicted"/>
<keyword evidence="4 6" id="KW-0238">DNA-binding</keyword>
<comment type="caution">
    <text evidence="8">The sequence shown here is derived from an EMBL/GenBank/DDBJ whole genome shotgun (WGS) entry which is preliminary data.</text>
</comment>
<evidence type="ECO:0000256" key="2">
    <source>
        <dbReference type="ARBA" id="ARBA00023012"/>
    </source>
</evidence>
<gene>
    <name evidence="8" type="ORF">Cph01nite_29920</name>
</gene>
<keyword evidence="3" id="KW-0805">Transcription regulation</keyword>
<feature type="domain" description="OmpR/PhoB-type" evidence="7">
    <location>
        <begin position="150"/>
        <end position="247"/>
    </location>
</feature>